<protein>
    <submittedName>
        <fullName evidence="2">Uncharacterized protein</fullName>
    </submittedName>
</protein>
<dbReference type="RefSeq" id="WP_300984492.1">
    <property type="nucleotide sequence ID" value="NZ_CP129236.1"/>
</dbReference>
<comment type="caution">
    <text evidence="2">The sequence shown here is derived from an EMBL/GenBank/DDBJ whole genome shotgun (WGS) entry which is preliminary data.</text>
</comment>
<sequence>MNIENKRKIQTSYRYKKQNIEENPKNTLEAVVIMGLLVLVLLLCNLNLLNLPFDPAVAIEKAKLNM</sequence>
<name>A0ABT8MYW1_9BACL</name>
<keyword evidence="3" id="KW-1185">Reference proteome</keyword>
<evidence type="ECO:0000313" key="2">
    <source>
        <dbReference type="EMBL" id="MDN7240823.1"/>
    </source>
</evidence>
<gene>
    <name evidence="2" type="ORF">QWY14_03430</name>
</gene>
<organism evidence="2 3">
    <name type="scientific">Planococcus shixiaomingii</name>
    <dbReference type="NCBI Taxonomy" id="3058393"/>
    <lineage>
        <taxon>Bacteria</taxon>
        <taxon>Bacillati</taxon>
        <taxon>Bacillota</taxon>
        <taxon>Bacilli</taxon>
        <taxon>Bacillales</taxon>
        <taxon>Caryophanaceae</taxon>
        <taxon>Planococcus</taxon>
    </lineage>
</organism>
<dbReference type="EMBL" id="JAUJWV010000001">
    <property type="protein sequence ID" value="MDN7240823.1"/>
    <property type="molecule type" value="Genomic_DNA"/>
</dbReference>
<keyword evidence="1" id="KW-0472">Membrane</keyword>
<evidence type="ECO:0000256" key="1">
    <source>
        <dbReference type="SAM" id="Phobius"/>
    </source>
</evidence>
<proteinExistence type="predicted"/>
<keyword evidence="1" id="KW-0812">Transmembrane</keyword>
<reference evidence="2 3" key="1">
    <citation type="submission" date="2023-06" db="EMBL/GenBank/DDBJ databases">
        <title>Novel species in genus Planococcus.</title>
        <authorList>
            <person name="Ning S."/>
        </authorList>
    </citation>
    <scope>NUCLEOTIDE SEQUENCE [LARGE SCALE GENOMIC DNA]</scope>
    <source>
        <strain evidence="2 3">N028</strain>
    </source>
</reference>
<dbReference type="Proteomes" id="UP001172055">
    <property type="component" value="Unassembled WGS sequence"/>
</dbReference>
<evidence type="ECO:0000313" key="3">
    <source>
        <dbReference type="Proteomes" id="UP001172055"/>
    </source>
</evidence>
<accession>A0ABT8MYW1</accession>
<keyword evidence="1" id="KW-1133">Transmembrane helix</keyword>
<feature type="transmembrane region" description="Helical" evidence="1">
    <location>
        <begin position="27"/>
        <end position="48"/>
    </location>
</feature>